<evidence type="ECO:0008006" key="4">
    <source>
        <dbReference type="Google" id="ProtNLM"/>
    </source>
</evidence>
<evidence type="ECO:0000313" key="1">
    <source>
        <dbReference type="EMBL" id="ELT97104.1"/>
    </source>
</evidence>
<dbReference type="InterPro" id="IPR036397">
    <property type="entry name" value="RNaseH_sf"/>
</dbReference>
<dbReference type="HOGENOM" id="CLU_178182_0_0_1"/>
<gene>
    <name evidence="1" type="ORF">CAPTEDRAFT_68417</name>
</gene>
<reference evidence="1 3" key="2">
    <citation type="journal article" date="2013" name="Nature">
        <title>Insights into bilaterian evolution from three spiralian genomes.</title>
        <authorList>
            <person name="Simakov O."/>
            <person name="Marletaz F."/>
            <person name="Cho S.J."/>
            <person name="Edsinger-Gonzales E."/>
            <person name="Havlak P."/>
            <person name="Hellsten U."/>
            <person name="Kuo D.H."/>
            <person name="Larsson T."/>
            <person name="Lv J."/>
            <person name="Arendt D."/>
            <person name="Savage R."/>
            <person name="Osoegawa K."/>
            <person name="de Jong P."/>
            <person name="Grimwood J."/>
            <person name="Chapman J.A."/>
            <person name="Shapiro H."/>
            <person name="Aerts A."/>
            <person name="Otillar R.P."/>
            <person name="Terry A.Y."/>
            <person name="Boore J.L."/>
            <person name="Grigoriev I.V."/>
            <person name="Lindberg D.R."/>
            <person name="Seaver E.C."/>
            <person name="Weisblat D.A."/>
            <person name="Putnam N.H."/>
            <person name="Rokhsar D.S."/>
        </authorList>
    </citation>
    <scope>NUCLEOTIDE SEQUENCE</scope>
    <source>
        <strain evidence="1 3">I ESC-2004</strain>
    </source>
</reference>
<feature type="non-terminal residue" evidence="1">
    <location>
        <position position="1"/>
    </location>
</feature>
<dbReference type="InterPro" id="IPR052709">
    <property type="entry name" value="Transposase-MT_Hybrid"/>
</dbReference>
<dbReference type="EMBL" id="KB308652">
    <property type="protein sequence ID" value="ELT97104.1"/>
    <property type="molecule type" value="Genomic_DNA"/>
</dbReference>
<dbReference type="Pfam" id="PF01359">
    <property type="entry name" value="Transposase_1"/>
    <property type="match status" value="1"/>
</dbReference>
<dbReference type="PANTHER" id="PTHR46060">
    <property type="entry name" value="MARINER MOS1 TRANSPOSASE-LIKE PROTEIN"/>
    <property type="match status" value="1"/>
</dbReference>
<evidence type="ECO:0000313" key="2">
    <source>
        <dbReference type="EnsemblMetazoa" id="CapteP68417"/>
    </source>
</evidence>
<dbReference type="EnsemblMetazoa" id="CapteT68417">
    <property type="protein sequence ID" value="CapteP68417"/>
    <property type="gene ID" value="CapteG68417"/>
</dbReference>
<reference evidence="2" key="3">
    <citation type="submission" date="2015-06" db="UniProtKB">
        <authorList>
            <consortium name="EnsemblMetazoa"/>
        </authorList>
    </citation>
    <scope>IDENTIFICATION</scope>
</reference>
<evidence type="ECO:0000313" key="3">
    <source>
        <dbReference type="Proteomes" id="UP000014760"/>
    </source>
</evidence>
<proteinExistence type="predicted"/>
<dbReference type="Proteomes" id="UP000014760">
    <property type="component" value="Unassembled WGS sequence"/>
</dbReference>
<sequence>VDYLEKGTTIKGTYYTKLLEKVCAAIKEKRPGLHARGQRLQQNNSPSYKSHIAVTSCRKCGFEFFSHPLYFPDLTP</sequence>
<name>R7TTU2_CAPTE</name>
<dbReference type="GO" id="GO:0003676">
    <property type="term" value="F:nucleic acid binding"/>
    <property type="evidence" value="ECO:0007669"/>
    <property type="project" value="InterPro"/>
</dbReference>
<dbReference type="PANTHER" id="PTHR46060:SF1">
    <property type="entry name" value="MARINER MOS1 TRANSPOSASE-LIKE PROTEIN"/>
    <property type="match status" value="1"/>
</dbReference>
<organism evidence="1">
    <name type="scientific">Capitella teleta</name>
    <name type="common">Polychaete worm</name>
    <dbReference type="NCBI Taxonomy" id="283909"/>
    <lineage>
        <taxon>Eukaryota</taxon>
        <taxon>Metazoa</taxon>
        <taxon>Spiralia</taxon>
        <taxon>Lophotrochozoa</taxon>
        <taxon>Annelida</taxon>
        <taxon>Polychaeta</taxon>
        <taxon>Sedentaria</taxon>
        <taxon>Scolecida</taxon>
        <taxon>Capitellidae</taxon>
        <taxon>Capitella</taxon>
    </lineage>
</organism>
<dbReference type="AlphaFoldDB" id="R7TTU2"/>
<feature type="non-terminal residue" evidence="1">
    <location>
        <position position="76"/>
    </location>
</feature>
<reference evidence="3" key="1">
    <citation type="submission" date="2012-12" db="EMBL/GenBank/DDBJ databases">
        <authorList>
            <person name="Hellsten U."/>
            <person name="Grimwood J."/>
            <person name="Chapman J.A."/>
            <person name="Shapiro H."/>
            <person name="Aerts A."/>
            <person name="Otillar R.P."/>
            <person name="Terry A.Y."/>
            <person name="Boore J.L."/>
            <person name="Simakov O."/>
            <person name="Marletaz F."/>
            <person name="Cho S.-J."/>
            <person name="Edsinger-Gonzales E."/>
            <person name="Havlak P."/>
            <person name="Kuo D.-H."/>
            <person name="Larsson T."/>
            <person name="Lv J."/>
            <person name="Arendt D."/>
            <person name="Savage R."/>
            <person name="Osoegawa K."/>
            <person name="de Jong P."/>
            <person name="Lindberg D.R."/>
            <person name="Seaver E.C."/>
            <person name="Weisblat D.A."/>
            <person name="Putnam N.H."/>
            <person name="Grigoriev I.V."/>
            <person name="Rokhsar D.S."/>
        </authorList>
    </citation>
    <scope>NUCLEOTIDE SEQUENCE</scope>
    <source>
        <strain evidence="3">I ESC-2004</strain>
    </source>
</reference>
<keyword evidence="3" id="KW-1185">Reference proteome</keyword>
<dbReference type="EMBL" id="AMQN01011031">
    <property type="status" value="NOT_ANNOTATED_CDS"/>
    <property type="molecule type" value="Genomic_DNA"/>
</dbReference>
<accession>R7TTU2</accession>
<dbReference type="STRING" id="283909.R7TTU2"/>
<protein>
    <recommendedName>
        <fullName evidence="4">Tc1-like transposase DDE domain-containing protein</fullName>
    </recommendedName>
</protein>
<dbReference type="InterPro" id="IPR001888">
    <property type="entry name" value="Transposase_1"/>
</dbReference>
<dbReference type="Gene3D" id="3.30.420.10">
    <property type="entry name" value="Ribonuclease H-like superfamily/Ribonuclease H"/>
    <property type="match status" value="1"/>
</dbReference>